<protein>
    <submittedName>
        <fullName evidence="2">Uncharacterized protein</fullName>
    </submittedName>
</protein>
<dbReference type="EMBL" id="JAFCMP010000490">
    <property type="protein sequence ID" value="KAG5179157.1"/>
    <property type="molecule type" value="Genomic_DNA"/>
</dbReference>
<evidence type="ECO:0000256" key="1">
    <source>
        <dbReference type="SAM" id="MobiDB-lite"/>
    </source>
</evidence>
<name>A0A836CB93_9STRA</name>
<accession>A0A836CB93</accession>
<dbReference type="Proteomes" id="UP000664859">
    <property type="component" value="Unassembled WGS sequence"/>
</dbReference>
<feature type="region of interest" description="Disordered" evidence="1">
    <location>
        <begin position="103"/>
        <end position="126"/>
    </location>
</feature>
<keyword evidence="3" id="KW-1185">Reference proteome</keyword>
<reference evidence="2" key="1">
    <citation type="submission" date="2021-02" db="EMBL/GenBank/DDBJ databases">
        <title>First Annotated Genome of the Yellow-green Alga Tribonema minus.</title>
        <authorList>
            <person name="Mahan K.M."/>
        </authorList>
    </citation>
    <scope>NUCLEOTIDE SEQUENCE</scope>
    <source>
        <strain evidence="2">UTEX B ZZ1240</strain>
    </source>
</reference>
<gene>
    <name evidence="2" type="ORF">JKP88DRAFT_280490</name>
</gene>
<evidence type="ECO:0000313" key="3">
    <source>
        <dbReference type="Proteomes" id="UP000664859"/>
    </source>
</evidence>
<evidence type="ECO:0000313" key="2">
    <source>
        <dbReference type="EMBL" id="KAG5179157.1"/>
    </source>
</evidence>
<dbReference type="AlphaFoldDB" id="A0A836CB93"/>
<proteinExistence type="predicted"/>
<comment type="caution">
    <text evidence="2">The sequence shown here is derived from an EMBL/GenBank/DDBJ whole genome shotgun (WGS) entry which is preliminary data.</text>
</comment>
<organism evidence="2 3">
    <name type="scientific">Tribonema minus</name>
    <dbReference type="NCBI Taxonomy" id="303371"/>
    <lineage>
        <taxon>Eukaryota</taxon>
        <taxon>Sar</taxon>
        <taxon>Stramenopiles</taxon>
        <taxon>Ochrophyta</taxon>
        <taxon>PX clade</taxon>
        <taxon>Xanthophyceae</taxon>
        <taxon>Tribonematales</taxon>
        <taxon>Tribonemataceae</taxon>
        <taxon>Tribonema</taxon>
    </lineage>
</organism>
<sequence>MVTLLAPAQAAQRAPAGAVAILVLRPIPSLDFSLEPPLRMLSLDTNLMSLYALTIEPYVVAIGGSTTLRCAACEALRALWLLTWHHMCTRALVLPMAEGGRSGGGGVLPSPTPGDDDSSGTGGSSGRHPFFAGIDTDIMVIVFAAPEAAALAPSAAG</sequence>